<evidence type="ECO:0000256" key="1">
    <source>
        <dbReference type="ARBA" id="ARBA00009670"/>
    </source>
</evidence>
<protein>
    <recommendedName>
        <fullName evidence="3">ABC1 atypical kinase-like domain-containing protein</fullName>
    </recommendedName>
</protein>
<feature type="domain" description="ABC1 atypical kinase-like" evidence="3">
    <location>
        <begin position="393"/>
        <end position="679"/>
    </location>
</feature>
<dbReference type="PANTHER" id="PTHR10566">
    <property type="entry name" value="CHAPERONE-ACTIVITY OF BC1 COMPLEX CABC1 -RELATED"/>
    <property type="match status" value="1"/>
</dbReference>
<gene>
    <name evidence="4" type="ORF">ASEP1449_LOCUS4984</name>
</gene>
<organism evidence="4">
    <name type="scientific">Attheya septentrionalis</name>
    <dbReference type="NCBI Taxonomy" id="420275"/>
    <lineage>
        <taxon>Eukaryota</taxon>
        <taxon>Sar</taxon>
        <taxon>Stramenopiles</taxon>
        <taxon>Ochrophyta</taxon>
        <taxon>Bacillariophyta</taxon>
        <taxon>Coscinodiscophyceae</taxon>
        <taxon>Chaetocerotophycidae</taxon>
        <taxon>Chaetocerotales</taxon>
        <taxon>Attheyaceae</taxon>
        <taxon>Attheya</taxon>
    </lineage>
</organism>
<feature type="compositionally biased region" description="Low complexity" evidence="2">
    <location>
        <begin position="732"/>
        <end position="744"/>
    </location>
</feature>
<evidence type="ECO:0000259" key="3">
    <source>
        <dbReference type="Pfam" id="PF03109"/>
    </source>
</evidence>
<proteinExistence type="inferred from homology"/>
<dbReference type="SUPFAM" id="SSF56112">
    <property type="entry name" value="Protein kinase-like (PK-like)"/>
    <property type="match status" value="1"/>
</dbReference>
<dbReference type="CDD" id="cd05121">
    <property type="entry name" value="ABC1_ADCK3-like"/>
    <property type="match status" value="1"/>
</dbReference>
<dbReference type="Pfam" id="PF03109">
    <property type="entry name" value="ABC1"/>
    <property type="match status" value="1"/>
</dbReference>
<evidence type="ECO:0000256" key="2">
    <source>
        <dbReference type="SAM" id="MobiDB-lite"/>
    </source>
</evidence>
<sequence length="859" mass="95638">MGTPPPLHIFIPLDNHSNHHHTIIGLSSFSMRSGVIISSDGIPGAMTTTMGNNYKKVKSTTRIFCAGMIRTAVLVVLMLTYYQEQSHCCAFTTFRASTIITTNKNRRTNTPVRLLGTVHSRSLWHERGVVVPPTKMAMDGTSPFEVRNTFQLFSAPFTKRFQQQQQQQKIRRRLSTRQQQGNALFQQPSSLTLFGKSLARGTKQMHWKKIITSLLLSCVWVCFSTNVMVASAASSPSVAVEVVHNEGTMKSLVTMVRRWFTTRWSLRKLATSALAVTSVVGLVDMTRTRRRQAVDATSEWGRYADYPSARGRALATLLIQLLPSMARAKFAGLTSSSPTETTHKKDARPYMARAGNMFAEGLLRLGPLYIKMGQILSCRENVLPPEWITSLERLQDRVPARSGQDALDLAYEAFSGGSKEKFDAVFWDFDDVPLAAASLGQVHKARLRGDQYKNATVAIKLQRPRLRDIYDKDLILMSKIAAMVDKVGGAAGNVGGVEQSWTQIFSDAETILYREIDYRDEADNAIRFCNDFGLGIGGKPVKSNGTDGMGQSLPSAATWLRSPYVYDELTSEKVLVMEFVPSIKINNQEKLDQANVTVEGREFLAECLARAYLRQFCCNQFFSTDPHPGNLGVEVQNKGKPPRLVFYDFGQACGLSPDQAGGILDVIEGTIDMDAPNCVTAFSRMGVLKEGADLNKVEAKVRDNFETGRITLKRTKMKKRGYVFKEKSPPRNVTSSSVSNNNNNATEAGKDSEVMKFFTLPAEYAFVARAISQMDGVGKGLDPDFDFISACAPYLVEVKGVNKYLKEEATKVLLGYEKRIMDWEKNLFKRFGFDPSRYADTKKNKPTIENSTTGDHSDM</sequence>
<dbReference type="InterPro" id="IPR011009">
    <property type="entry name" value="Kinase-like_dom_sf"/>
</dbReference>
<dbReference type="InterPro" id="IPR050154">
    <property type="entry name" value="UbiB_kinase"/>
</dbReference>
<accession>A0A7S2XNR5</accession>
<feature type="region of interest" description="Disordered" evidence="2">
    <location>
        <begin position="723"/>
        <end position="747"/>
    </location>
</feature>
<reference evidence="4" key="1">
    <citation type="submission" date="2021-01" db="EMBL/GenBank/DDBJ databases">
        <authorList>
            <person name="Corre E."/>
            <person name="Pelletier E."/>
            <person name="Niang G."/>
            <person name="Scheremetjew M."/>
            <person name="Finn R."/>
            <person name="Kale V."/>
            <person name="Holt S."/>
            <person name="Cochrane G."/>
            <person name="Meng A."/>
            <person name="Brown T."/>
            <person name="Cohen L."/>
        </authorList>
    </citation>
    <scope>NUCLEOTIDE SEQUENCE</scope>
    <source>
        <strain evidence="4">CCMP2084</strain>
    </source>
</reference>
<evidence type="ECO:0000313" key="4">
    <source>
        <dbReference type="EMBL" id="CAD9813159.1"/>
    </source>
</evidence>
<dbReference type="EMBL" id="HBHQ01007402">
    <property type="protein sequence ID" value="CAD9813159.1"/>
    <property type="molecule type" value="Transcribed_RNA"/>
</dbReference>
<dbReference type="PANTHER" id="PTHR10566:SF113">
    <property type="entry name" value="PROTEIN ACTIVITY OF BC1 COMPLEX KINASE 7, CHLOROPLASTIC"/>
    <property type="match status" value="1"/>
</dbReference>
<name>A0A7S2XNR5_9STRA</name>
<dbReference type="InterPro" id="IPR004147">
    <property type="entry name" value="ABC1_dom"/>
</dbReference>
<dbReference type="AlphaFoldDB" id="A0A7S2XNR5"/>
<comment type="similarity">
    <text evidence="1">Belongs to the protein kinase superfamily. ADCK protein kinase family.</text>
</comment>